<evidence type="ECO:0008006" key="4">
    <source>
        <dbReference type="Google" id="ProtNLM"/>
    </source>
</evidence>
<dbReference type="InterPro" id="IPR011250">
    <property type="entry name" value="OMP/PagP_B-barrel"/>
</dbReference>
<reference evidence="2 3" key="1">
    <citation type="submission" date="2020-07" db="EMBL/GenBank/DDBJ databases">
        <title>Taxonomic revisions and descriptions of new bacterial species based on genomic comparisons in the high-G+C-content subgroup of the family Alcaligenaceae.</title>
        <authorList>
            <person name="Szabo A."/>
            <person name="Felfoldi T."/>
        </authorList>
    </citation>
    <scope>NUCLEOTIDE SEQUENCE [LARGE SCALE GENOMIC DNA]</scope>
    <source>
        <strain evidence="2 3">LMG 24012</strain>
    </source>
</reference>
<evidence type="ECO:0000256" key="1">
    <source>
        <dbReference type="ARBA" id="ARBA00004442"/>
    </source>
</evidence>
<gene>
    <name evidence="2" type="ORF">H0A72_11830</name>
</gene>
<evidence type="ECO:0000313" key="3">
    <source>
        <dbReference type="Proteomes" id="UP000559809"/>
    </source>
</evidence>
<dbReference type="AlphaFoldDB" id="A0A853G4S7"/>
<dbReference type="SUPFAM" id="SSF56925">
    <property type="entry name" value="OMPA-like"/>
    <property type="match status" value="1"/>
</dbReference>
<accession>A0A853G4S7</accession>
<comment type="caution">
    <text evidence="2">The sequence shown here is derived from an EMBL/GenBank/DDBJ whole genome shotgun (WGS) entry which is preliminary data.</text>
</comment>
<sequence>MAHAESAAAGRPEQPTRVPRDAAAWTAQITPYLWATGLSGKVSPFQKAPTLGVEKSFSDVLGDLNGGGFVNVWARRDRFVLSADVMYVSTTDAHGEGPLPAFQLPGIGIAIPPGASVDAKVDSKQFTAALQGGYRVVDTPAFTLDVLAGARIWHISNDVTVTASHPAIKSLTAKHGESFHWVDPLAAVRAFLPITQRLFLHVQADVGGFGAGSNHTWSSLAAVNYVFSDRLSASVGYKTLNVDYDRGGHVYDVRMRGPVLGLTYRF</sequence>
<dbReference type="GO" id="GO:0009279">
    <property type="term" value="C:cell outer membrane"/>
    <property type="evidence" value="ECO:0007669"/>
    <property type="project" value="UniProtKB-SubCell"/>
</dbReference>
<name>A0A853G4S7_9BURK</name>
<protein>
    <recommendedName>
        <fullName evidence="4">Outer membrane protein beta-barrel domain-containing protein</fullName>
    </recommendedName>
</protein>
<dbReference type="EMBL" id="JACCEM010000005">
    <property type="protein sequence ID" value="NYT50000.1"/>
    <property type="molecule type" value="Genomic_DNA"/>
</dbReference>
<proteinExistence type="predicted"/>
<evidence type="ECO:0000313" key="2">
    <source>
        <dbReference type="EMBL" id="NYT50000.1"/>
    </source>
</evidence>
<comment type="subcellular location">
    <subcellularLocation>
        <location evidence="1">Cell outer membrane</location>
    </subcellularLocation>
</comment>
<dbReference type="Proteomes" id="UP000559809">
    <property type="component" value="Unassembled WGS sequence"/>
</dbReference>
<organism evidence="2 3">
    <name type="scientific">Parapusillimonas granuli</name>
    <dbReference type="NCBI Taxonomy" id="380911"/>
    <lineage>
        <taxon>Bacteria</taxon>
        <taxon>Pseudomonadati</taxon>
        <taxon>Pseudomonadota</taxon>
        <taxon>Betaproteobacteria</taxon>
        <taxon>Burkholderiales</taxon>
        <taxon>Alcaligenaceae</taxon>
        <taxon>Parapusillimonas</taxon>
    </lineage>
</organism>
<keyword evidence="3" id="KW-1185">Reference proteome</keyword>